<reference evidence="2 3" key="1">
    <citation type="submission" date="2018-10" db="EMBL/GenBank/DDBJ databases">
        <title>Draft genome sequence for the type isolate of Erwinia psidii, agent causal of bacterial blight in guava (Psidium guajava) and wilt and die-back of Eucalyptus spp.</title>
        <authorList>
            <person name="Hermenegildo P.S."/>
            <person name="Santos S.A."/>
            <person name="Guimaraes L.M.S."/>
            <person name="Vidigal P.M.P."/>
            <person name="Pereira I.C."/>
            <person name="Badel J.L."/>
            <person name="Alfenas-Zerbini P."/>
            <person name="Ferreira M.A.S.V."/>
            <person name="Alfenas A.C."/>
        </authorList>
    </citation>
    <scope>NUCLEOTIDE SEQUENCE [LARGE SCALE GENOMIC DNA]</scope>
    <source>
        <strain evidence="2 3">IBSBF 435</strain>
    </source>
</reference>
<dbReference type="Proteomes" id="UP000279457">
    <property type="component" value="Unassembled WGS sequence"/>
</dbReference>
<evidence type="ECO:0000256" key="1">
    <source>
        <dbReference type="SAM" id="MobiDB-lite"/>
    </source>
</evidence>
<dbReference type="OrthoDB" id="5625143at2"/>
<dbReference type="Pfam" id="PF05929">
    <property type="entry name" value="Phage_GPO"/>
    <property type="match status" value="1"/>
</dbReference>
<organism evidence="2 3">
    <name type="scientific">Erwinia psidii</name>
    <dbReference type="NCBI Taxonomy" id="69224"/>
    <lineage>
        <taxon>Bacteria</taxon>
        <taxon>Pseudomonadati</taxon>
        <taxon>Pseudomonadota</taxon>
        <taxon>Gammaproteobacteria</taxon>
        <taxon>Enterobacterales</taxon>
        <taxon>Erwiniaceae</taxon>
        <taxon>Erwinia</taxon>
    </lineage>
</organism>
<accession>A0A3N6RXW3</accession>
<comment type="caution">
    <text evidence="2">The sequence shown here is derived from an EMBL/GenBank/DDBJ whole genome shotgun (WGS) entry which is preliminary data.</text>
</comment>
<dbReference type="AlphaFoldDB" id="A0A3N6RXW3"/>
<evidence type="ECO:0000313" key="3">
    <source>
        <dbReference type="Proteomes" id="UP000279457"/>
    </source>
</evidence>
<dbReference type="InterPro" id="IPR009228">
    <property type="entry name" value="Capsid_scaffold_GpO"/>
</dbReference>
<proteinExistence type="predicted"/>
<sequence>MASAAKPARKKFRVAVSGPTIDGREISSNDLFAMAEAYDPSVYGAVVDIEHYLSMSPDSTFSAVGHVTSLSAEAISDGALKGRTGLYAEIEPSPRMKQMIDDGKKTYTSIVIDPNFAATGKPYLRGLAMTDTPASLGTERLKFAAQQFQSIQRFNQKSGDDALFTEAIEAEVVELAEQRSDEGKQWFSRVMGIIGKGRKSESEQFSQVHDAVENVAQSHADLLDNFNDLSHAREQDSQTIQKLTADLAALTSRLGSEDNNFSQRQPASGGNNSVQQADF</sequence>
<keyword evidence="3" id="KW-1185">Reference proteome</keyword>
<dbReference type="EMBL" id="RHHM01000013">
    <property type="protein sequence ID" value="RQM37237.1"/>
    <property type="molecule type" value="Genomic_DNA"/>
</dbReference>
<feature type="region of interest" description="Disordered" evidence="1">
    <location>
        <begin position="254"/>
        <end position="279"/>
    </location>
</feature>
<evidence type="ECO:0000313" key="2">
    <source>
        <dbReference type="EMBL" id="RQM37237.1"/>
    </source>
</evidence>
<name>A0A3N6RXW3_9GAMM</name>
<dbReference type="RefSeq" id="WP_124234094.1">
    <property type="nucleotide sequence ID" value="NZ_RHHM01000013.1"/>
</dbReference>
<gene>
    <name evidence="2" type="ORF">EB241_16340</name>
</gene>
<protein>
    <submittedName>
        <fullName evidence="2">Phage capsid protein</fullName>
    </submittedName>
</protein>